<keyword evidence="4" id="KW-0472">Membrane</keyword>
<evidence type="ECO:0000313" key="7">
    <source>
        <dbReference type="EMBL" id="KAF9675953.1"/>
    </source>
</evidence>
<evidence type="ECO:0000256" key="3">
    <source>
        <dbReference type="SAM" id="MobiDB-lite"/>
    </source>
</evidence>
<evidence type="ECO:0000256" key="4">
    <source>
        <dbReference type="SAM" id="Phobius"/>
    </source>
</evidence>
<dbReference type="Pfam" id="PF02194">
    <property type="entry name" value="PXA"/>
    <property type="match status" value="1"/>
</dbReference>
<dbReference type="PANTHER" id="PTHR22999">
    <property type="entry name" value="PX SERINE/THREONINE KINASE PXK"/>
    <property type="match status" value="1"/>
</dbReference>
<keyword evidence="2" id="KW-0963">Cytoplasm</keyword>
<dbReference type="InterPro" id="IPR003114">
    <property type="entry name" value="Phox_assoc"/>
</dbReference>
<dbReference type="SMART" id="SM00313">
    <property type="entry name" value="PXA"/>
    <property type="match status" value="1"/>
</dbReference>
<feature type="region of interest" description="Disordered" evidence="3">
    <location>
        <begin position="752"/>
        <end position="788"/>
    </location>
</feature>
<dbReference type="SUPFAM" id="SSF64268">
    <property type="entry name" value="PX domain"/>
    <property type="match status" value="1"/>
</dbReference>
<dbReference type="InterPro" id="IPR001683">
    <property type="entry name" value="PX_dom"/>
</dbReference>
<dbReference type="Pfam" id="PF08628">
    <property type="entry name" value="Nexin_C"/>
    <property type="match status" value="1"/>
</dbReference>
<proteinExistence type="predicted"/>
<dbReference type="PROSITE" id="PS51207">
    <property type="entry name" value="PXA"/>
    <property type="match status" value="1"/>
</dbReference>
<dbReference type="GO" id="GO:0016020">
    <property type="term" value="C:membrane"/>
    <property type="evidence" value="ECO:0007669"/>
    <property type="project" value="UniProtKB-ARBA"/>
</dbReference>
<feature type="domain" description="PXA" evidence="6">
    <location>
        <begin position="106"/>
        <end position="288"/>
    </location>
</feature>
<dbReference type="CDD" id="cd06872">
    <property type="entry name" value="PX_SNX19_like_plant"/>
    <property type="match status" value="1"/>
</dbReference>
<keyword evidence="4" id="KW-1133">Transmembrane helix</keyword>
<feature type="domain" description="PX" evidence="5">
    <location>
        <begin position="562"/>
        <end position="674"/>
    </location>
</feature>
<dbReference type="PANTHER" id="PTHR22999:SF23">
    <property type="entry name" value="SORTING NEXIN-16"/>
    <property type="match status" value="1"/>
</dbReference>
<evidence type="ECO:0000256" key="1">
    <source>
        <dbReference type="ARBA" id="ARBA00004496"/>
    </source>
</evidence>
<comment type="caution">
    <text evidence="7">The sequence shown here is derived from an EMBL/GenBank/DDBJ whole genome shotgun (WGS) entry which is preliminary data.</text>
</comment>
<feature type="region of interest" description="Disordered" evidence="3">
    <location>
        <begin position="295"/>
        <end position="316"/>
    </location>
</feature>
<evidence type="ECO:0000313" key="8">
    <source>
        <dbReference type="Proteomes" id="UP000657918"/>
    </source>
</evidence>
<dbReference type="InterPro" id="IPR051837">
    <property type="entry name" value="SortingNexin/PXDomain-PKLike"/>
</dbReference>
<feature type="region of interest" description="Disordered" evidence="3">
    <location>
        <begin position="399"/>
        <end position="418"/>
    </location>
</feature>
<comment type="subcellular location">
    <subcellularLocation>
        <location evidence="1">Cytoplasm</location>
    </subcellularLocation>
</comment>
<reference evidence="7 8" key="1">
    <citation type="submission" date="2020-10" db="EMBL/GenBank/DDBJ databases">
        <title>Plant Genome Project.</title>
        <authorList>
            <person name="Zhang R.-G."/>
        </authorList>
    </citation>
    <scope>NUCLEOTIDE SEQUENCE [LARGE SCALE GENOMIC DNA]</scope>
    <source>
        <strain evidence="7">FAFU-HL-1</strain>
        <tissue evidence="7">Leaf</tissue>
    </source>
</reference>
<feature type="transmembrane region" description="Helical" evidence="4">
    <location>
        <begin position="16"/>
        <end position="33"/>
    </location>
</feature>
<feature type="compositionally biased region" description="Basic and acidic residues" evidence="3">
    <location>
        <begin position="758"/>
        <end position="770"/>
    </location>
</feature>
<dbReference type="EMBL" id="JADGMS010000009">
    <property type="protein sequence ID" value="KAF9675953.1"/>
    <property type="molecule type" value="Genomic_DNA"/>
</dbReference>
<protein>
    <submittedName>
        <fullName evidence="7">Uncharacterized protein</fullName>
    </submittedName>
</protein>
<dbReference type="Proteomes" id="UP000657918">
    <property type="component" value="Unassembled WGS sequence"/>
</dbReference>
<sequence length="1049" mass="119141">MKAMETIQDLIEEAKVRMVWWCLCIFCVTYLLSHTSSSMWMNLPISILFVSLLRILCNEVEFSWKVRRSVRRPSYLSHLEKKQLSLNDSRLSSTPPPPKWKRKIDSPVVEAAISDFIDKILKDFVVDLWYSEITPDRDAPELMRSVIMDALGEISGRAKEINLVDLLTRDIVDLIGDHLDLFRRNQAAIGADVMATLSTEERDERLKHHLIASKELHPALISPESEYKVLQQLVGGVLAIVLRPREAQCPLVWTIAREIVTCLVMQPLLNLASPAYINEVLELILLAIKDDSSNKAGGDHPEGSVHNVDFTSRKDPSLNNRRTEIFDSKMDHQGTDKTLAKIDDHIETYLDCKSHQQEPTQPHPAEWARMLEVATQRRTEVLTPENLENMWAKGRNYKKKENKNAKAGAQKSMAKSSVTNTAMNLRKDMPINSSMMSTKMEEKALVHLTLGLSLDTLTSHENRDGSQFTQNGSQELYFEGTHVGDEWENAGNLTLNENRGGIKRSNSTSALKALPDKKKAFTGDCGGSIISEFYSPESHRSVDHAVKKVSDIILRSEGPYSPKLKCRVIGAYFEKLGSNSFAVYSIAVTDSENTTWFVKRRYRNFERLHKHLKEIPNYTLHLPPKRIFSSSTEDAFVHQRCIQLDKYLQDLLSIANVAEQHEVRDFLSVSSKNYSFGKSSSVMRTLAVNVDGAVDDIVRQFKEVSDGFMRKVVGSTSPFDENDSSMYSRNMSWHSDDVNKHVLRQDTLEPANSFSDTEQSHNQENQDHKGVGSTAQATGWHSDNELNAKDFPPRVIKWGDESRTLGLDKKHVLEEKSKQINHSGFSVENSAVGSSHLDDPVGMSSEWTPSNVSLPLLNLVDKVFQLKRRGWLRRQVFWISKQILQLIMEDAIDEWLLRQIYWIRREDTVAQGIQWVQDILWPDGIFFTRTRGAQSKVDDYQPNPIPFQISQLGGSKVSNKGSFEEQLEAARRASDIKKMLFDGAPTTLVSLIGNKQYKRCARDIFYFTQSTICVKQLTYGILEVLVLSVFPELRDLLLGLNEKMRAPPA</sequence>
<gene>
    <name evidence="7" type="ORF">SADUNF_Sadunf09G0087600</name>
</gene>
<dbReference type="SMART" id="SM00312">
    <property type="entry name" value="PX"/>
    <property type="match status" value="1"/>
</dbReference>
<evidence type="ECO:0000259" key="6">
    <source>
        <dbReference type="PROSITE" id="PS51207"/>
    </source>
</evidence>
<dbReference type="GO" id="GO:0035091">
    <property type="term" value="F:phosphatidylinositol binding"/>
    <property type="evidence" value="ECO:0007669"/>
    <property type="project" value="InterPro"/>
</dbReference>
<dbReference type="AlphaFoldDB" id="A0A835N044"/>
<evidence type="ECO:0000259" key="5">
    <source>
        <dbReference type="PROSITE" id="PS50195"/>
    </source>
</evidence>
<keyword evidence="4" id="KW-0812">Transmembrane</keyword>
<evidence type="ECO:0000256" key="2">
    <source>
        <dbReference type="ARBA" id="ARBA00022490"/>
    </source>
</evidence>
<accession>A0A835N044</accession>
<dbReference type="Pfam" id="PF00787">
    <property type="entry name" value="PX"/>
    <property type="match status" value="1"/>
</dbReference>
<organism evidence="7 8">
    <name type="scientific">Salix dunnii</name>
    <dbReference type="NCBI Taxonomy" id="1413687"/>
    <lineage>
        <taxon>Eukaryota</taxon>
        <taxon>Viridiplantae</taxon>
        <taxon>Streptophyta</taxon>
        <taxon>Embryophyta</taxon>
        <taxon>Tracheophyta</taxon>
        <taxon>Spermatophyta</taxon>
        <taxon>Magnoliopsida</taxon>
        <taxon>eudicotyledons</taxon>
        <taxon>Gunneridae</taxon>
        <taxon>Pentapetalae</taxon>
        <taxon>rosids</taxon>
        <taxon>fabids</taxon>
        <taxon>Malpighiales</taxon>
        <taxon>Salicaceae</taxon>
        <taxon>Saliceae</taxon>
        <taxon>Salix</taxon>
    </lineage>
</organism>
<name>A0A835N044_9ROSI</name>
<dbReference type="GO" id="GO:0005768">
    <property type="term" value="C:endosome"/>
    <property type="evidence" value="ECO:0007669"/>
    <property type="project" value="UniProtKB-ARBA"/>
</dbReference>
<dbReference type="PROSITE" id="PS50195">
    <property type="entry name" value="PX"/>
    <property type="match status" value="1"/>
</dbReference>
<dbReference type="InterPro" id="IPR036871">
    <property type="entry name" value="PX_dom_sf"/>
</dbReference>
<dbReference type="Gene3D" id="3.30.1520.10">
    <property type="entry name" value="Phox-like domain"/>
    <property type="match status" value="1"/>
</dbReference>
<keyword evidence="8" id="KW-1185">Reference proteome</keyword>
<dbReference type="InterPro" id="IPR013937">
    <property type="entry name" value="Sorting_nexin_C"/>
</dbReference>
<dbReference type="OrthoDB" id="120967at2759"/>